<keyword evidence="8" id="KW-0804">Transcription</keyword>
<evidence type="ECO:0000256" key="11">
    <source>
        <dbReference type="SAM" id="MobiDB-lite"/>
    </source>
</evidence>
<feature type="compositionally biased region" description="Low complexity" evidence="11">
    <location>
        <begin position="620"/>
        <end position="635"/>
    </location>
</feature>
<dbReference type="Gene3D" id="4.10.900.10">
    <property type="entry name" value="TCF3-CBD (Catenin binding domain)"/>
    <property type="match status" value="1"/>
</dbReference>
<feature type="compositionally biased region" description="Low complexity" evidence="11">
    <location>
        <begin position="563"/>
        <end position="582"/>
    </location>
</feature>
<gene>
    <name evidence="13" type="primary">Tcf7l1a_1</name>
    <name evidence="13" type="ORF">GTO93_0007148</name>
</gene>
<feature type="compositionally biased region" description="Basic and acidic residues" evidence="11">
    <location>
        <begin position="62"/>
        <end position="75"/>
    </location>
</feature>
<dbReference type="SUPFAM" id="SSF47095">
    <property type="entry name" value="HMG-box"/>
    <property type="match status" value="1"/>
</dbReference>
<reference evidence="13" key="1">
    <citation type="journal article" date="2021" name="Cell">
        <title>Tracing the genetic footprints of vertebrate landing in non-teleost ray-finned fishes.</title>
        <authorList>
            <person name="Bi X."/>
            <person name="Wang K."/>
            <person name="Yang L."/>
            <person name="Pan H."/>
            <person name="Jiang H."/>
            <person name="Wei Q."/>
            <person name="Fang M."/>
            <person name="Yu H."/>
            <person name="Zhu C."/>
            <person name="Cai Y."/>
            <person name="He Y."/>
            <person name="Gan X."/>
            <person name="Zeng H."/>
            <person name="Yu D."/>
            <person name="Zhu Y."/>
            <person name="Jiang H."/>
            <person name="Qiu Q."/>
            <person name="Yang H."/>
            <person name="Zhang Y.E."/>
            <person name="Wang W."/>
            <person name="Zhu M."/>
            <person name="He S."/>
            <person name="Zhang G."/>
        </authorList>
    </citation>
    <scope>NUCLEOTIDE SEQUENCE</scope>
    <source>
        <strain evidence="13">Pddl_001</strain>
    </source>
</reference>
<dbReference type="PANTHER" id="PTHR10373:SF25">
    <property type="entry name" value="TRANSCRIPTION FACTOR 7-LIKE 1"/>
    <property type="match status" value="1"/>
</dbReference>
<evidence type="ECO:0000256" key="3">
    <source>
        <dbReference type="ARBA" id="ARBA00022491"/>
    </source>
</evidence>
<feature type="domain" description="HMG box" evidence="12">
    <location>
        <begin position="438"/>
        <end position="506"/>
    </location>
</feature>
<evidence type="ECO:0000256" key="7">
    <source>
        <dbReference type="ARBA" id="ARBA00023159"/>
    </source>
</evidence>
<evidence type="ECO:0000256" key="1">
    <source>
        <dbReference type="ARBA" id="ARBA00004123"/>
    </source>
</evidence>
<comment type="caution">
    <text evidence="13">The sequence shown here is derived from an EMBL/GenBank/DDBJ whole genome shotgun (WGS) entry which is preliminary data.</text>
</comment>
<feature type="region of interest" description="Disordered" evidence="11">
    <location>
        <begin position="295"/>
        <end position="322"/>
    </location>
</feature>
<feature type="non-terminal residue" evidence="13">
    <location>
        <position position="683"/>
    </location>
</feature>
<evidence type="ECO:0000259" key="12">
    <source>
        <dbReference type="PROSITE" id="PS50118"/>
    </source>
</evidence>
<dbReference type="CDD" id="cd21996">
    <property type="entry name" value="HMG-box_TCF7-like"/>
    <property type="match status" value="1"/>
</dbReference>
<dbReference type="Pfam" id="PF00505">
    <property type="entry name" value="HMG_box"/>
    <property type="match status" value="1"/>
</dbReference>
<feature type="region of interest" description="Disordered" evidence="11">
    <location>
        <begin position="501"/>
        <end position="640"/>
    </location>
</feature>
<keyword evidence="4" id="KW-0879">Wnt signaling pathway</keyword>
<evidence type="ECO:0000256" key="10">
    <source>
        <dbReference type="PROSITE-ProRule" id="PRU00267"/>
    </source>
</evidence>
<keyword evidence="14" id="KW-1185">Reference proteome</keyword>
<evidence type="ECO:0000256" key="4">
    <source>
        <dbReference type="ARBA" id="ARBA00022687"/>
    </source>
</evidence>
<keyword evidence="7" id="KW-0010">Activator</keyword>
<comment type="similarity">
    <text evidence="2">Belongs to the TCF/LEF family.</text>
</comment>
<dbReference type="InterPro" id="IPR013558">
    <property type="entry name" value="CTNNB1-bd_N"/>
</dbReference>
<feature type="compositionally biased region" description="Basic residues" evidence="11">
    <location>
        <begin position="596"/>
        <end position="605"/>
    </location>
</feature>
<organism evidence="13 14">
    <name type="scientific">Polyodon spathula</name>
    <name type="common">North American paddlefish</name>
    <name type="synonym">Squalus spathula</name>
    <dbReference type="NCBI Taxonomy" id="7913"/>
    <lineage>
        <taxon>Eukaryota</taxon>
        <taxon>Metazoa</taxon>
        <taxon>Chordata</taxon>
        <taxon>Craniata</taxon>
        <taxon>Vertebrata</taxon>
        <taxon>Euteleostomi</taxon>
        <taxon>Actinopterygii</taxon>
        <taxon>Chondrostei</taxon>
        <taxon>Acipenseriformes</taxon>
        <taxon>Polyodontidae</taxon>
        <taxon>Polyodon</taxon>
    </lineage>
</organism>
<sequence>MPQLNGGGGDDLGANDEMIPFKDEGEQEEKISENVSAERDLDDVKSSLVNESENNSSSSDSEAERRPQTTRQDLENYEKAREYFSEALRRQQDGGFFKSPHYPGYPFLMIPDLSNPYLSSGSLSTGARTFTTQPTKPARCCVSGPAFANQHKPLILGALSPLENVAPPVGRLCSEGVVKGCIEVLTRCTAVWSTEREGAQQELQRGAGLSVFLHLQAAVWRWGGGREKHNHSSVFIRIVYLQMKWPLLDVPGSAGLKDSRASTPGHLSNKVPVVQHPHHMHPLTPLITYSNEHFSPGTPPSHLSPEIDPKTGIPRTPHPSELSPYYPLSPGAVGQIPHPLGWLVPQQGQPMYSIPPGGFRHPYPALAMNASMSSLVSSRFSPHMVSHHPHSLHQTGIPHPAIVSPAIKQEPNQGHLSPSMHPKSPAPLKKEEEKKPHVKKPLNAFMLYMKEMRAKVVAECTLKESAAINQILGRRWHSLTREEQAKYYELARKERQLHSQLYPGWSARDNYGKRKKRKREKQQPDGEPEDQFSSRNKKPCAQYVPPEKTCDSPASSHGSMLDSPATPSVALASPAAPAATHSEQAQPLSLTTKPAGRAHPHHHHFSLSSKPRGPSPSSTQPGLSLSVGSPGSQSPHILSRPIPFSSLQHAMLTPPASFHQAALHSHHALLQSQPLSLVTKSAD</sequence>
<feature type="DNA-binding region" description="HMG box" evidence="10">
    <location>
        <begin position="438"/>
        <end position="506"/>
    </location>
</feature>
<dbReference type="EMBL" id="JAAWVQ010091499">
    <property type="protein sequence ID" value="MBN3279649.1"/>
    <property type="molecule type" value="Genomic_DNA"/>
</dbReference>
<feature type="non-terminal residue" evidence="13">
    <location>
        <position position="1"/>
    </location>
</feature>
<keyword evidence="6 10" id="KW-0238">DNA-binding</keyword>
<dbReference type="Gene3D" id="1.10.30.10">
    <property type="entry name" value="High mobility group box domain"/>
    <property type="match status" value="1"/>
</dbReference>
<feature type="region of interest" description="Disordered" evidence="11">
    <location>
        <begin position="1"/>
        <end position="75"/>
    </location>
</feature>
<proteinExistence type="inferred from homology"/>
<dbReference type="PROSITE" id="PS50118">
    <property type="entry name" value="HMG_BOX_2"/>
    <property type="match status" value="1"/>
</dbReference>
<feature type="compositionally biased region" description="Polar residues" evidence="11">
    <location>
        <begin position="583"/>
        <end position="592"/>
    </location>
</feature>
<dbReference type="InterPro" id="IPR036910">
    <property type="entry name" value="HMG_box_dom_sf"/>
</dbReference>
<feature type="compositionally biased region" description="Gly residues" evidence="11">
    <location>
        <begin position="1"/>
        <end position="11"/>
    </location>
</feature>
<keyword evidence="5" id="KW-0805">Transcription regulation</keyword>
<accession>A0ABS2Y0K6</accession>
<dbReference type="PANTHER" id="PTHR10373">
    <property type="entry name" value="TRANSCRIPTION FACTOR 7 FAMILY MEMBER"/>
    <property type="match status" value="1"/>
</dbReference>
<evidence type="ECO:0000256" key="9">
    <source>
        <dbReference type="ARBA" id="ARBA00023242"/>
    </source>
</evidence>
<evidence type="ECO:0000256" key="8">
    <source>
        <dbReference type="ARBA" id="ARBA00023163"/>
    </source>
</evidence>
<feature type="region of interest" description="Disordered" evidence="11">
    <location>
        <begin position="409"/>
        <end position="437"/>
    </location>
</feature>
<protein>
    <submittedName>
        <fullName evidence="13">T7L1A factor</fullName>
    </submittedName>
</protein>
<keyword evidence="3" id="KW-0678">Repressor</keyword>
<evidence type="ECO:0000256" key="6">
    <source>
        <dbReference type="ARBA" id="ARBA00023125"/>
    </source>
</evidence>
<dbReference type="InterPro" id="IPR024940">
    <property type="entry name" value="TCF/LEF"/>
</dbReference>
<keyword evidence="9 10" id="KW-0539">Nucleus</keyword>
<feature type="compositionally biased region" description="Low complexity" evidence="11">
    <location>
        <begin position="46"/>
        <end position="60"/>
    </location>
</feature>
<dbReference type="Pfam" id="PF08347">
    <property type="entry name" value="CTNNB1_binding"/>
    <property type="match status" value="2"/>
</dbReference>
<dbReference type="InterPro" id="IPR009071">
    <property type="entry name" value="HMG_box_dom"/>
</dbReference>
<dbReference type="InterPro" id="IPR027397">
    <property type="entry name" value="Catenin-bd_sf"/>
</dbReference>
<dbReference type="SMART" id="SM00398">
    <property type="entry name" value="HMG"/>
    <property type="match status" value="1"/>
</dbReference>
<feature type="compositionally biased region" description="Basic and acidic residues" evidence="11">
    <location>
        <begin position="19"/>
        <end position="45"/>
    </location>
</feature>
<dbReference type="Proteomes" id="UP001166093">
    <property type="component" value="Unassembled WGS sequence"/>
</dbReference>
<evidence type="ECO:0000256" key="5">
    <source>
        <dbReference type="ARBA" id="ARBA00023015"/>
    </source>
</evidence>
<evidence type="ECO:0000313" key="14">
    <source>
        <dbReference type="Proteomes" id="UP001166093"/>
    </source>
</evidence>
<evidence type="ECO:0000313" key="13">
    <source>
        <dbReference type="EMBL" id="MBN3279649.1"/>
    </source>
</evidence>
<evidence type="ECO:0000256" key="2">
    <source>
        <dbReference type="ARBA" id="ARBA00006569"/>
    </source>
</evidence>
<name>A0ABS2Y0K6_POLSP</name>
<comment type="subcellular location">
    <subcellularLocation>
        <location evidence="1">Nucleus</location>
    </subcellularLocation>
</comment>